<protein>
    <submittedName>
        <fullName evidence="4">M56 family metallopeptidase</fullName>
    </submittedName>
</protein>
<evidence type="ECO:0000259" key="3">
    <source>
        <dbReference type="Pfam" id="PF05569"/>
    </source>
</evidence>
<organism evidence="4 5">
    <name type="scientific">Mariniflexile gromovii</name>
    <dbReference type="NCBI Taxonomy" id="362523"/>
    <lineage>
        <taxon>Bacteria</taxon>
        <taxon>Pseudomonadati</taxon>
        <taxon>Bacteroidota</taxon>
        <taxon>Flavobacteriia</taxon>
        <taxon>Flavobacteriales</taxon>
        <taxon>Flavobacteriaceae</taxon>
        <taxon>Mariniflexile</taxon>
    </lineage>
</organism>
<dbReference type="PANTHER" id="PTHR34978">
    <property type="entry name" value="POSSIBLE SENSOR-TRANSDUCER PROTEIN BLAR"/>
    <property type="match status" value="1"/>
</dbReference>
<dbReference type="EMBL" id="JAGJCB010000004">
    <property type="protein sequence ID" value="MBP0903569.1"/>
    <property type="molecule type" value="Genomic_DNA"/>
</dbReference>
<comment type="caution">
    <text evidence="4">The sequence shown here is derived from an EMBL/GenBank/DDBJ whole genome shotgun (WGS) entry which is preliminary data.</text>
</comment>
<evidence type="ECO:0000313" key="5">
    <source>
        <dbReference type="Proteomes" id="UP000670776"/>
    </source>
</evidence>
<dbReference type="Pfam" id="PF05569">
    <property type="entry name" value="Peptidase_M56"/>
    <property type="match status" value="1"/>
</dbReference>
<feature type="transmembrane region" description="Helical" evidence="2">
    <location>
        <begin position="6"/>
        <end position="22"/>
    </location>
</feature>
<evidence type="ECO:0000256" key="1">
    <source>
        <dbReference type="SAM" id="MobiDB-lite"/>
    </source>
</evidence>
<evidence type="ECO:0000313" key="4">
    <source>
        <dbReference type="EMBL" id="MBP0903569.1"/>
    </source>
</evidence>
<dbReference type="InterPro" id="IPR052173">
    <property type="entry name" value="Beta-lactam_resp_regulator"/>
</dbReference>
<name>A0ABS4BSK5_9FLAO</name>
<gene>
    <name evidence="4" type="ORF">J8H85_06995</name>
</gene>
<feature type="transmembrane region" description="Helical" evidence="2">
    <location>
        <begin position="34"/>
        <end position="54"/>
    </location>
</feature>
<feature type="transmembrane region" description="Helical" evidence="2">
    <location>
        <begin position="177"/>
        <end position="196"/>
    </location>
</feature>
<dbReference type="PANTHER" id="PTHR34978:SF3">
    <property type="entry name" value="SLR0241 PROTEIN"/>
    <property type="match status" value="1"/>
</dbReference>
<dbReference type="InterPro" id="IPR008756">
    <property type="entry name" value="Peptidase_M56"/>
</dbReference>
<feature type="transmembrane region" description="Helical" evidence="2">
    <location>
        <begin position="127"/>
        <end position="146"/>
    </location>
</feature>
<sequence>MLLLILKSSACLAILMLFYKICLEKTSAHTLKRFYLIGSVILSISIPFITYTTYIDVAPLNVISTSKVIENPSIAFSRIKEPQNYLPIILWSIYMLGVFLFSFRFFKNLYQLIQKIKDNPKHKNRSFVNVLVTDLITPHTFFNYIFLNKFQFETNRIPKEVILHEETHAKQKHSLDVLFIEILQIIFWFSPIIYFIKHSIKLNHEFLADEAVIKHGVTTSTYQQILLAFSSNTSEPQLANAINYPSIKKRFTVMKKQTSKTTVWFRSLIVLPLLAILIYSFSDKKVVTQVKTTSEEKKPTKINFSSNNVLQKDSLIRDIYILINKENEIILNNKPTFINRLLEDINMLNPNLTDTQKRKFLWANIKHQTNTPKELIENIQNVLLRANIYSNSNENIEVIIKNNFKTDIPNFPFIPSDGLTKEDEPIYKEKLNRYKEWLRVNKPNCTLEETKAGFIIKNEKGEVITSTDPNIKSEPFKLKKDSPWSISSDVN</sequence>
<dbReference type="RefSeq" id="WP_209653909.1">
    <property type="nucleotide sequence ID" value="NZ_JAGJCB010000004.1"/>
</dbReference>
<keyword evidence="2" id="KW-1133">Transmembrane helix</keyword>
<evidence type="ECO:0000256" key="2">
    <source>
        <dbReference type="SAM" id="Phobius"/>
    </source>
</evidence>
<feature type="transmembrane region" description="Helical" evidence="2">
    <location>
        <begin position="263"/>
        <end position="281"/>
    </location>
</feature>
<proteinExistence type="predicted"/>
<dbReference type="CDD" id="cd07341">
    <property type="entry name" value="M56_BlaR1_MecR1_like"/>
    <property type="match status" value="1"/>
</dbReference>
<reference evidence="4 5" key="1">
    <citation type="submission" date="2021-04" db="EMBL/GenBank/DDBJ databases">
        <title>Mariniflexile gromovii gen. nov., sp. nov., a gliding bacterium isolated from the sea urchin Strongylocentrotus intermedius.</title>
        <authorList>
            <person name="Ko S."/>
            <person name="Le V."/>
            <person name="Ahn C.-Y."/>
            <person name="Oh H.-M."/>
        </authorList>
    </citation>
    <scope>NUCLEOTIDE SEQUENCE [LARGE SCALE GENOMIC DNA]</scope>
    <source>
        <strain evidence="4 5">KCTC 12570</strain>
    </source>
</reference>
<accession>A0ABS4BSK5</accession>
<keyword evidence="2" id="KW-0812">Transmembrane</keyword>
<feature type="region of interest" description="Disordered" evidence="1">
    <location>
        <begin position="466"/>
        <end position="491"/>
    </location>
</feature>
<feature type="domain" description="Peptidase M56" evidence="3">
    <location>
        <begin position="161"/>
        <end position="251"/>
    </location>
</feature>
<keyword evidence="5" id="KW-1185">Reference proteome</keyword>
<feature type="transmembrane region" description="Helical" evidence="2">
    <location>
        <begin position="85"/>
        <end position="106"/>
    </location>
</feature>
<keyword evidence="2" id="KW-0472">Membrane</keyword>
<dbReference type="Proteomes" id="UP000670776">
    <property type="component" value="Unassembled WGS sequence"/>
</dbReference>